<name>A0A5E4VQN4_9BURK</name>
<dbReference type="SUPFAM" id="SSF89372">
    <property type="entry name" value="Fucose-specific lectin"/>
    <property type="match status" value="1"/>
</dbReference>
<reference evidence="1 2" key="1">
    <citation type="submission" date="2019-08" db="EMBL/GenBank/DDBJ databases">
        <authorList>
            <person name="Peeters C."/>
        </authorList>
    </citation>
    <scope>NUCLEOTIDE SEQUENCE [LARGE SCALE GENOMIC DNA]</scope>
    <source>
        <strain evidence="1 2">LMG 31112</strain>
    </source>
</reference>
<evidence type="ECO:0000313" key="2">
    <source>
        <dbReference type="Proteomes" id="UP000343317"/>
    </source>
</evidence>
<gene>
    <name evidence="1" type="ORF">PHO31112_02809</name>
</gene>
<accession>A0A5E4VQN4</accession>
<sequence length="299" mass="33368">MSGDNPIQNDALTGLYVFFRSDDLPDNPSYSVYDTVMMNWSDPITLSVTLHDKEPLVYNGDPRAVYYKGKIYLFCRGFDDHVLAMKFDGTSWSDPVTLNDRSRDAITPYVMNGYLYIFYPGIDGPNPICCTKYDENFNAQNYWISKENVGTICPIGYCPDPGILFFNDNNRLKIINFNDNGFLGDGDYIGQNGMSFGPSTLDPSVESGRNFFRGLPGDPRLYEDRDGKTIDGINIHTGPSTVLLERGSSNILGIFYVNDDATRNLKMAIIQDDSAYKVLAIQNIDIPLAAGSSPWGLLI</sequence>
<organism evidence="1 2">
    <name type="scientific">Pandoraea horticolens</name>
    <dbReference type="NCBI Taxonomy" id="2508298"/>
    <lineage>
        <taxon>Bacteria</taxon>
        <taxon>Pseudomonadati</taxon>
        <taxon>Pseudomonadota</taxon>
        <taxon>Betaproteobacteria</taxon>
        <taxon>Burkholderiales</taxon>
        <taxon>Burkholderiaceae</taxon>
        <taxon>Pandoraea</taxon>
    </lineage>
</organism>
<dbReference type="Proteomes" id="UP000343317">
    <property type="component" value="Unassembled WGS sequence"/>
</dbReference>
<proteinExistence type="predicted"/>
<protein>
    <submittedName>
        <fullName evidence="1">Uncharacterized protein</fullName>
    </submittedName>
</protein>
<dbReference type="AlphaFoldDB" id="A0A5E4VQN4"/>
<keyword evidence="2" id="KW-1185">Reference proteome</keyword>
<dbReference type="RefSeq" id="WP_150621042.1">
    <property type="nucleotide sequence ID" value="NZ_CABPSM010000007.1"/>
</dbReference>
<evidence type="ECO:0000313" key="1">
    <source>
        <dbReference type="EMBL" id="VVE14658.1"/>
    </source>
</evidence>
<dbReference type="EMBL" id="CABPSM010000007">
    <property type="protein sequence ID" value="VVE14658.1"/>
    <property type="molecule type" value="Genomic_DNA"/>
</dbReference>